<organism evidence="1 2">
    <name type="scientific">Ralstonia insidiosa</name>
    <dbReference type="NCBI Taxonomy" id="190721"/>
    <lineage>
        <taxon>Bacteria</taxon>
        <taxon>Pseudomonadati</taxon>
        <taxon>Pseudomonadota</taxon>
        <taxon>Betaproteobacteria</taxon>
        <taxon>Burkholderiales</taxon>
        <taxon>Burkholderiaceae</taxon>
        <taxon>Ralstonia</taxon>
    </lineage>
</organism>
<evidence type="ECO:0000313" key="2">
    <source>
        <dbReference type="Proteomes" id="UP000077927"/>
    </source>
</evidence>
<dbReference type="AlphaFoldDB" id="A0AAC9BIK1"/>
<protein>
    <submittedName>
        <fullName evidence="1">Copper-exporting ATPase domain protein</fullName>
    </submittedName>
</protein>
<evidence type="ECO:0000313" key="1">
    <source>
        <dbReference type="EMBL" id="ANH74486.1"/>
    </source>
</evidence>
<accession>A0AAC9BIK1</accession>
<dbReference type="KEGG" id="rin:ACS15_2098"/>
<proteinExistence type="predicted"/>
<dbReference type="EMBL" id="CP012605">
    <property type="protein sequence ID" value="ANH74486.1"/>
    <property type="molecule type" value="Genomic_DNA"/>
</dbReference>
<reference evidence="1 2" key="1">
    <citation type="submission" date="2015-09" db="EMBL/GenBank/DDBJ databases">
        <authorList>
            <person name="Xu Y."/>
            <person name="Nagy A."/>
            <person name="Liu N.T."/>
            <person name="Nou X."/>
        </authorList>
    </citation>
    <scope>NUCLEOTIDE SEQUENCE [LARGE SCALE GENOMIC DNA]</scope>
    <source>
        <strain evidence="1 2">FC1138</strain>
    </source>
</reference>
<gene>
    <name evidence="1" type="primary">ccoI</name>
    <name evidence="1" type="ORF">ACS15_2098</name>
</gene>
<dbReference type="Proteomes" id="UP000077927">
    <property type="component" value="Chromosome 1"/>
</dbReference>
<sequence length="41" mass="4381">MQRLRDCLATGAAEGVGLIGDVAVQRRRCIERRAAVVAEGL</sequence>
<name>A0AAC9BIK1_9RALS</name>